<proteinExistence type="predicted"/>
<gene>
    <name evidence="2" type="ORF">JJB09_18605</name>
</gene>
<dbReference type="Proteomes" id="UP000633219">
    <property type="component" value="Unassembled WGS sequence"/>
</dbReference>
<protein>
    <submittedName>
        <fullName evidence="2">Gene transfer agent family protein</fullName>
    </submittedName>
</protein>
<keyword evidence="3" id="KW-1185">Reference proteome</keyword>
<dbReference type="Pfam" id="PF11836">
    <property type="entry name" value="Phage_TAC_11"/>
    <property type="match status" value="1"/>
</dbReference>
<dbReference type="EMBL" id="JAEQNC010000010">
    <property type="protein sequence ID" value="MBL0374036.1"/>
    <property type="molecule type" value="Genomic_DNA"/>
</dbReference>
<evidence type="ECO:0000256" key="1">
    <source>
        <dbReference type="SAM" id="MobiDB-lite"/>
    </source>
</evidence>
<feature type="compositionally biased region" description="Polar residues" evidence="1">
    <location>
        <begin position="152"/>
        <end position="163"/>
    </location>
</feature>
<reference evidence="2" key="1">
    <citation type="submission" date="2021-01" db="EMBL/GenBank/DDBJ databases">
        <title>Rhizobium sp. strain KVB221 16S ribosomal RNA gene Genome sequencing and assembly.</title>
        <authorList>
            <person name="Kang M."/>
        </authorList>
    </citation>
    <scope>NUCLEOTIDE SEQUENCE</scope>
    <source>
        <strain evidence="2">KVB221</strain>
    </source>
</reference>
<feature type="compositionally biased region" description="Basic and acidic residues" evidence="1">
    <location>
        <begin position="135"/>
        <end position="149"/>
    </location>
</feature>
<organism evidence="2 3">
    <name type="scientific">Rhizobium setariae</name>
    <dbReference type="NCBI Taxonomy" id="2801340"/>
    <lineage>
        <taxon>Bacteria</taxon>
        <taxon>Pseudomonadati</taxon>
        <taxon>Pseudomonadota</taxon>
        <taxon>Alphaproteobacteria</taxon>
        <taxon>Hyphomicrobiales</taxon>
        <taxon>Rhizobiaceae</taxon>
        <taxon>Rhizobium/Agrobacterium group</taxon>
        <taxon>Rhizobium</taxon>
    </lineage>
</organism>
<feature type="region of interest" description="Disordered" evidence="1">
    <location>
        <begin position="135"/>
        <end position="163"/>
    </location>
</feature>
<dbReference type="AlphaFoldDB" id="A0A936YSN0"/>
<dbReference type="InterPro" id="IPR021791">
    <property type="entry name" value="Phage_TAC_11"/>
</dbReference>
<sequence length="163" mass="18116">MGSNRRTQREGDIVGDAGIRWRGDVGRRHVSRHAAIELDWADGTYTFRLGLSEIEELERKRDLGIFQIVTRLSPEIRQCRLPDISEVIRLGLIGGGKSPTDALVLVRRYVDERPIDENRDTAYAIALAGLMRVHTSEVEKPSGEPEAAKTDGSISPPSQDQPS</sequence>
<evidence type="ECO:0000313" key="3">
    <source>
        <dbReference type="Proteomes" id="UP000633219"/>
    </source>
</evidence>
<evidence type="ECO:0000313" key="2">
    <source>
        <dbReference type="EMBL" id="MBL0374036.1"/>
    </source>
</evidence>
<accession>A0A936YSN0</accession>
<comment type="caution">
    <text evidence="2">The sequence shown here is derived from an EMBL/GenBank/DDBJ whole genome shotgun (WGS) entry which is preliminary data.</text>
</comment>
<name>A0A936YSN0_9HYPH</name>